<sequence length="95" mass="10007">MSNPTPALSRELTIVNKLGLHARAAAKLVTLAGQFDADVVLRRGDRQVNGKSMMGVLMLAAAQGTQVQVDAHGPDAEQALDAIAQLIAERFGEEA</sequence>
<organism evidence="6 7">
    <name type="scientific">Oceanococcus atlanticus</name>
    <dbReference type="NCBI Taxonomy" id="1317117"/>
    <lineage>
        <taxon>Bacteria</taxon>
        <taxon>Pseudomonadati</taxon>
        <taxon>Pseudomonadota</taxon>
        <taxon>Gammaproteobacteria</taxon>
        <taxon>Chromatiales</taxon>
        <taxon>Oceanococcaceae</taxon>
        <taxon>Oceanococcus</taxon>
    </lineage>
</organism>
<dbReference type="Pfam" id="PF00381">
    <property type="entry name" value="PTS-HPr"/>
    <property type="match status" value="1"/>
</dbReference>
<dbReference type="EMBL" id="AQQV01000001">
    <property type="protein sequence ID" value="ORE89114.1"/>
    <property type="molecule type" value="Genomic_DNA"/>
</dbReference>
<evidence type="ECO:0000313" key="6">
    <source>
        <dbReference type="EMBL" id="ORE89114.1"/>
    </source>
</evidence>
<dbReference type="Proteomes" id="UP000192342">
    <property type="component" value="Unassembled WGS sequence"/>
</dbReference>
<evidence type="ECO:0000256" key="1">
    <source>
        <dbReference type="ARBA" id="ARBA00004496"/>
    </source>
</evidence>
<dbReference type="PRINTS" id="PR00107">
    <property type="entry name" value="PHOSPHOCPHPR"/>
</dbReference>
<dbReference type="InterPro" id="IPR000032">
    <property type="entry name" value="HPr-like"/>
</dbReference>
<keyword evidence="4" id="KW-0598">Phosphotransferase system</keyword>
<evidence type="ECO:0000313" key="7">
    <source>
        <dbReference type="Proteomes" id="UP000192342"/>
    </source>
</evidence>
<evidence type="ECO:0000256" key="4">
    <source>
        <dbReference type="ARBA" id="ARBA00022683"/>
    </source>
</evidence>
<reference evidence="6 7" key="1">
    <citation type="submission" date="2013-04" db="EMBL/GenBank/DDBJ databases">
        <title>Oceanococcus atlanticus 22II-S10r2 Genome Sequencing.</title>
        <authorList>
            <person name="Lai Q."/>
            <person name="Li G."/>
            <person name="Shao Z."/>
        </authorList>
    </citation>
    <scope>NUCLEOTIDE SEQUENCE [LARGE SCALE GENOMIC DNA]</scope>
    <source>
        <strain evidence="6 7">22II-S10r2</strain>
    </source>
</reference>
<dbReference type="PROSITE" id="PS00589">
    <property type="entry name" value="PTS_HPR_SER"/>
    <property type="match status" value="1"/>
</dbReference>
<feature type="domain" description="HPr" evidence="5">
    <location>
        <begin position="7"/>
        <end position="94"/>
    </location>
</feature>
<dbReference type="PROSITE" id="PS00369">
    <property type="entry name" value="PTS_HPR_HIS"/>
    <property type="match status" value="1"/>
</dbReference>
<dbReference type="AlphaFoldDB" id="A0A1Y1SHI3"/>
<dbReference type="InterPro" id="IPR050399">
    <property type="entry name" value="HPr"/>
</dbReference>
<proteinExistence type="inferred from homology"/>
<dbReference type="InterPro" id="IPR002114">
    <property type="entry name" value="PTS_HPr_Ser_P_site"/>
</dbReference>
<dbReference type="Gene3D" id="3.30.1340.10">
    <property type="entry name" value="HPr-like"/>
    <property type="match status" value="1"/>
</dbReference>
<dbReference type="NCBIfam" id="TIGR01003">
    <property type="entry name" value="PTS_HPr_family"/>
    <property type="match status" value="1"/>
</dbReference>
<name>A0A1Y1SHI3_9GAMM</name>
<accession>A0A1Y1SHI3</accession>
<comment type="similarity">
    <text evidence="2">Belongs to the HPr family.</text>
</comment>
<keyword evidence="7" id="KW-1185">Reference proteome</keyword>
<gene>
    <name evidence="6" type="ORF">ATO7_04525</name>
</gene>
<dbReference type="GO" id="GO:0009401">
    <property type="term" value="P:phosphoenolpyruvate-dependent sugar phosphotransferase system"/>
    <property type="evidence" value="ECO:0007669"/>
    <property type="project" value="UniProtKB-KW"/>
</dbReference>
<dbReference type="RefSeq" id="WP_083559941.1">
    <property type="nucleotide sequence ID" value="NZ_AQQV01000001.1"/>
</dbReference>
<evidence type="ECO:0000256" key="3">
    <source>
        <dbReference type="ARBA" id="ARBA00022490"/>
    </source>
</evidence>
<evidence type="ECO:0000256" key="2">
    <source>
        <dbReference type="ARBA" id="ARBA00010736"/>
    </source>
</evidence>
<dbReference type="InterPro" id="IPR001020">
    <property type="entry name" value="PTS_HPr_His_P_site"/>
</dbReference>
<comment type="caution">
    <text evidence="6">The sequence shown here is derived from an EMBL/GenBank/DDBJ whole genome shotgun (WGS) entry which is preliminary data.</text>
</comment>
<dbReference type="PANTHER" id="PTHR33705">
    <property type="entry name" value="PHOSPHOCARRIER PROTEIN HPR"/>
    <property type="match status" value="1"/>
</dbReference>
<keyword evidence="3" id="KW-0963">Cytoplasm</keyword>
<dbReference type="SUPFAM" id="SSF55594">
    <property type="entry name" value="HPr-like"/>
    <property type="match status" value="1"/>
</dbReference>
<comment type="subcellular location">
    <subcellularLocation>
        <location evidence="1">Cytoplasm</location>
    </subcellularLocation>
</comment>
<evidence type="ECO:0000259" key="5">
    <source>
        <dbReference type="PROSITE" id="PS51350"/>
    </source>
</evidence>
<dbReference type="CDD" id="cd00367">
    <property type="entry name" value="PTS-HPr_like"/>
    <property type="match status" value="1"/>
</dbReference>
<protein>
    <submittedName>
        <fullName evidence="6">Phosphocarrier protein</fullName>
    </submittedName>
</protein>
<dbReference type="InterPro" id="IPR035895">
    <property type="entry name" value="HPr-like_sf"/>
</dbReference>
<dbReference type="PROSITE" id="PS51350">
    <property type="entry name" value="PTS_HPR_DOM"/>
    <property type="match status" value="1"/>
</dbReference>
<dbReference type="GO" id="GO:0005737">
    <property type="term" value="C:cytoplasm"/>
    <property type="evidence" value="ECO:0007669"/>
    <property type="project" value="UniProtKB-SubCell"/>
</dbReference>
<dbReference type="PANTHER" id="PTHR33705:SF2">
    <property type="entry name" value="PHOSPHOCARRIER PROTEIN NPR"/>
    <property type="match status" value="1"/>
</dbReference>
<dbReference type="OrthoDB" id="9798965at2"/>
<dbReference type="STRING" id="1317117.ATO7_04525"/>